<evidence type="ECO:0000313" key="3">
    <source>
        <dbReference type="Proteomes" id="UP000183407"/>
    </source>
</evidence>
<dbReference type="Proteomes" id="UP000183407">
    <property type="component" value="Unassembled WGS sequence"/>
</dbReference>
<feature type="region of interest" description="Disordered" evidence="1">
    <location>
        <begin position="175"/>
        <end position="240"/>
    </location>
</feature>
<feature type="compositionally biased region" description="Polar residues" evidence="1">
    <location>
        <begin position="1"/>
        <end position="11"/>
    </location>
</feature>
<protein>
    <submittedName>
        <fullName evidence="2">Uncharacterized protein</fullName>
    </submittedName>
</protein>
<dbReference type="AlphaFoldDB" id="A0A1H4R310"/>
<dbReference type="EMBL" id="FNTL01000004">
    <property type="protein sequence ID" value="SEC26134.1"/>
    <property type="molecule type" value="Genomic_DNA"/>
</dbReference>
<organism evidence="2 3">
    <name type="scientific">Rhodococcus jostii</name>
    <dbReference type="NCBI Taxonomy" id="132919"/>
    <lineage>
        <taxon>Bacteria</taxon>
        <taxon>Bacillati</taxon>
        <taxon>Actinomycetota</taxon>
        <taxon>Actinomycetes</taxon>
        <taxon>Mycobacteriales</taxon>
        <taxon>Nocardiaceae</taxon>
        <taxon>Rhodococcus</taxon>
    </lineage>
</organism>
<gene>
    <name evidence="2" type="ORF">SAMN04490220_1190</name>
</gene>
<evidence type="ECO:0000256" key="1">
    <source>
        <dbReference type="SAM" id="MobiDB-lite"/>
    </source>
</evidence>
<accession>A0A1H4R310</accession>
<name>A0A1H4R310_RHOJO</name>
<feature type="region of interest" description="Disordered" evidence="1">
    <location>
        <begin position="1"/>
        <end position="34"/>
    </location>
</feature>
<reference evidence="3" key="1">
    <citation type="submission" date="2016-10" db="EMBL/GenBank/DDBJ databases">
        <authorList>
            <person name="Varghese N."/>
        </authorList>
    </citation>
    <scope>NUCLEOTIDE SEQUENCE [LARGE SCALE GENOMIC DNA]</scope>
    <source>
        <strain evidence="3">DSM 44719</strain>
    </source>
</reference>
<sequence length="240" mass="26272">MTHQFRLTTTAVRKPRARSRTVGPNPASMKPPEGVRCRCSRCRRGRSWWRPTCPSRAVRRAAQLAGQHGARVTALHVLTDGGGLDSHRVRIHTPAVSWPSAITTTVHPQQISYHSLWAHLSDTDRTVLLKLTADGTVSTAITRLLTHNAGERFFIGDPAGDPRLPTSFRIILHTMTKAAPDRAGRGRSARSHRAARDPPTPPGTRQGIRQLLFQPQSAGAGQCRVADPRGLPRATPQKVS</sequence>
<proteinExistence type="predicted"/>
<evidence type="ECO:0000313" key="2">
    <source>
        <dbReference type="EMBL" id="SEC26134.1"/>
    </source>
</evidence>